<name>A0A2T5C4M4_9BACT</name>
<gene>
    <name evidence="1" type="ORF">C8N47_10377</name>
</gene>
<protein>
    <submittedName>
        <fullName evidence="1">Uncharacterized protein</fullName>
    </submittedName>
</protein>
<evidence type="ECO:0000313" key="1">
    <source>
        <dbReference type="EMBL" id="PTN09783.1"/>
    </source>
</evidence>
<evidence type="ECO:0000313" key="2">
    <source>
        <dbReference type="Proteomes" id="UP000243525"/>
    </source>
</evidence>
<dbReference type="Proteomes" id="UP000243525">
    <property type="component" value="Unassembled WGS sequence"/>
</dbReference>
<comment type="caution">
    <text evidence="1">The sequence shown here is derived from an EMBL/GenBank/DDBJ whole genome shotgun (WGS) entry which is preliminary data.</text>
</comment>
<organism evidence="1 2">
    <name type="scientific">Mangrovibacterium marinum</name>
    <dbReference type="NCBI Taxonomy" id="1639118"/>
    <lineage>
        <taxon>Bacteria</taxon>
        <taxon>Pseudomonadati</taxon>
        <taxon>Bacteroidota</taxon>
        <taxon>Bacteroidia</taxon>
        <taxon>Marinilabiliales</taxon>
        <taxon>Prolixibacteraceae</taxon>
        <taxon>Mangrovibacterium</taxon>
    </lineage>
</organism>
<sequence>MPDAGISFGLTEVVIRFAAFNRLGRGAAMFMLQIGLLQN</sequence>
<accession>A0A2T5C4M4</accession>
<reference evidence="1 2" key="1">
    <citation type="submission" date="2018-04" db="EMBL/GenBank/DDBJ databases">
        <title>Genomic Encyclopedia of Archaeal and Bacterial Type Strains, Phase II (KMG-II): from individual species to whole genera.</title>
        <authorList>
            <person name="Goeker M."/>
        </authorList>
    </citation>
    <scope>NUCLEOTIDE SEQUENCE [LARGE SCALE GENOMIC DNA]</scope>
    <source>
        <strain evidence="1 2">DSM 28823</strain>
    </source>
</reference>
<dbReference type="EMBL" id="QAAD01000003">
    <property type="protein sequence ID" value="PTN09783.1"/>
    <property type="molecule type" value="Genomic_DNA"/>
</dbReference>
<proteinExistence type="predicted"/>
<keyword evidence="2" id="KW-1185">Reference proteome</keyword>
<dbReference type="AlphaFoldDB" id="A0A2T5C4M4"/>